<dbReference type="InterPro" id="IPR003601">
    <property type="entry name" value="Topo_IA_2"/>
</dbReference>
<keyword evidence="11 16" id="KW-0799">Topoisomerase</keyword>
<dbReference type="GO" id="GO:0006260">
    <property type="term" value="P:DNA replication"/>
    <property type="evidence" value="ECO:0007669"/>
    <property type="project" value="UniProtKB-UniRule"/>
</dbReference>
<dbReference type="CDD" id="cd18798">
    <property type="entry name" value="SF2_C_reverse_gyrase"/>
    <property type="match status" value="1"/>
</dbReference>
<dbReference type="SUPFAM" id="SSF52540">
    <property type="entry name" value="P-loop containing nucleoside triphosphate hydrolases"/>
    <property type="match status" value="2"/>
</dbReference>
<dbReference type="PROSITE" id="PS50880">
    <property type="entry name" value="TOPRIM"/>
    <property type="match status" value="1"/>
</dbReference>
<dbReference type="STRING" id="368408.Tpen_0575"/>
<keyword evidence="12 16" id="KW-0238">DNA-binding</keyword>
<evidence type="ECO:0000259" key="20">
    <source>
        <dbReference type="PROSITE" id="PS52036"/>
    </source>
</evidence>
<name>A1RXQ0_THEPD</name>
<dbReference type="InterPro" id="IPR013826">
    <property type="entry name" value="Topo_IA_cen_sub3"/>
</dbReference>
<dbReference type="InterPro" id="IPR040569">
    <property type="entry name" value="Znf_Rg"/>
</dbReference>
<evidence type="ECO:0000256" key="16">
    <source>
        <dbReference type="HAMAP-Rule" id="MF_01125"/>
    </source>
</evidence>
<keyword evidence="8 16" id="KW-0862">Zinc</keyword>
<comment type="subcellular location">
    <subcellularLocation>
        <location evidence="2 16">Cytoplasm</location>
    </subcellularLocation>
</comment>
<dbReference type="PANTHER" id="PTHR43505:SF1">
    <property type="entry name" value="REVERSE GYRASE"/>
    <property type="match status" value="1"/>
</dbReference>
<comment type="miscellaneous">
    <text evidence="16">This enzyme is the only unique feature of hyperthermophilic bacteria/archaea known and seems to be essential for adaptation to life at high temperatures. It may play a role in stabilization of DNA at high temperatures.</text>
</comment>
<comment type="similarity">
    <text evidence="14 16">In the N-terminal section; belongs to the DEAD box helicase family. DDVD subfamily.</text>
</comment>
<keyword evidence="23" id="KW-1185">Reference proteome</keyword>
<dbReference type="EC" id="5.6.2.-" evidence="16"/>
<dbReference type="eggNOG" id="arCOG01526">
    <property type="taxonomic scope" value="Archaea"/>
</dbReference>
<comment type="function">
    <text evidence="17">Modifies the topological state of DNA by introducing positive supercoils in an ATP-dependent process, increasing the linking number in steps of +1. Binds to single-stranded DNA, transiently cleaves and then rejoins the ends, introducing a positive supercoil in the process. The scissile phosphodiester is attacked by the catalytic tyrosine of the enzyme, resulting in the formation of a DNA-(5'-phosphotyrosyl)-enzyme intermediate. Involved in rewinding DNA strands in regions of the chromosome that have opened up to allow replication, transcription, DNA repair and/or for DNA protection.</text>
</comment>
<dbReference type="HAMAP" id="MF_01125">
    <property type="entry name" value="Reverse_gyrase"/>
    <property type="match status" value="1"/>
</dbReference>
<evidence type="ECO:0000256" key="9">
    <source>
        <dbReference type="ARBA" id="ARBA00022840"/>
    </source>
</evidence>
<dbReference type="HOGENOM" id="CLU_002886_0_0_2"/>
<comment type="cofactor">
    <cofactor evidence="16">
        <name>Zn(2+)</name>
        <dbReference type="ChEBI" id="CHEBI:29105"/>
    </cofactor>
    <text evidence="16">Binds 1 or 2 zinc ions per subunit.</text>
</comment>
<dbReference type="SMART" id="SM00382">
    <property type="entry name" value="AAA"/>
    <property type="match status" value="1"/>
</dbReference>
<dbReference type="InterPro" id="IPR003593">
    <property type="entry name" value="AAA+_ATPase"/>
</dbReference>
<keyword evidence="7 16" id="KW-0863">Zinc-finger</keyword>
<evidence type="ECO:0000256" key="1">
    <source>
        <dbReference type="ARBA" id="ARBA00001946"/>
    </source>
</evidence>
<dbReference type="GO" id="GO:0005737">
    <property type="term" value="C:cytoplasm"/>
    <property type="evidence" value="ECO:0007669"/>
    <property type="project" value="UniProtKB-SubCell"/>
</dbReference>
<evidence type="ECO:0000259" key="19">
    <source>
        <dbReference type="PROSITE" id="PS51192"/>
    </source>
</evidence>
<dbReference type="GO" id="GO:0160097">
    <property type="term" value="F:reverse gyrase activity"/>
    <property type="evidence" value="ECO:0007669"/>
    <property type="project" value="UniProtKB-UniRule"/>
</dbReference>
<evidence type="ECO:0000256" key="12">
    <source>
        <dbReference type="ARBA" id="ARBA00023125"/>
    </source>
</evidence>
<evidence type="ECO:0000313" key="22">
    <source>
        <dbReference type="EMBL" id="ABL77980.1"/>
    </source>
</evidence>
<dbReference type="Gene3D" id="3.40.50.140">
    <property type="match status" value="1"/>
</dbReference>
<feature type="domain" description="Toprim" evidence="18">
    <location>
        <begin position="652"/>
        <end position="838"/>
    </location>
</feature>
<accession>A1RXQ0</accession>
<reference evidence="23" key="1">
    <citation type="journal article" date="2008" name="J. Bacteriol.">
        <title>Genome sequence of Thermofilum pendens reveals an exceptional loss of biosynthetic pathways without genome reduction.</title>
        <authorList>
            <person name="Anderson I."/>
            <person name="Rodriguez J."/>
            <person name="Susanti D."/>
            <person name="Porat I."/>
            <person name="Reich C."/>
            <person name="Ulrich L.E."/>
            <person name="Elkins J.G."/>
            <person name="Mavromatis K."/>
            <person name="Lykidis A."/>
            <person name="Kim E."/>
            <person name="Thompson L.S."/>
            <person name="Nolan M."/>
            <person name="Land M."/>
            <person name="Copeland A."/>
            <person name="Lapidus A."/>
            <person name="Lucas S."/>
            <person name="Detter C."/>
            <person name="Zhulin I.B."/>
            <person name="Olsen G.J."/>
            <person name="Whitman W."/>
            <person name="Mukhopadhyay B."/>
            <person name="Bristow J."/>
            <person name="Kyrpides N."/>
        </authorList>
    </citation>
    <scope>NUCLEOTIDE SEQUENCE [LARGE SCALE GENOMIC DNA]</scope>
    <source>
        <strain evidence="23">DSM 2475 / Hrk 5</strain>
    </source>
</reference>
<evidence type="ECO:0000313" key="23">
    <source>
        <dbReference type="Proteomes" id="UP000000641"/>
    </source>
</evidence>
<dbReference type="CDD" id="cd17924">
    <property type="entry name" value="DDXDc_reverse_gyrase"/>
    <property type="match status" value="1"/>
</dbReference>
<comment type="subunit">
    <text evidence="3 16">Monomer.</text>
</comment>
<dbReference type="KEGG" id="tpe:Tpen_0575"/>
<evidence type="ECO:0000256" key="5">
    <source>
        <dbReference type="ARBA" id="ARBA00022723"/>
    </source>
</evidence>
<evidence type="ECO:0000256" key="4">
    <source>
        <dbReference type="ARBA" id="ARBA00022490"/>
    </source>
</evidence>
<comment type="function">
    <text evidence="16">Modifies the topological state of DNA by introducing positive supercoils in an ATP-dependent process, increasing the linking number in steps of +1. Binds to single-stranded DNA, transiently cleaves and then rejoins the ends, introducing a positive supercoil in the process. The scissile phosphodiester is attacked by the catalytic tyrosine of the enzyme, resulting in the formation of a DNA-(5'-phosphotyrosyl)-enzyme intermediate. Probably involved in rewinding DNA strands in regions of the chromosome that have opened up to allow replication, transcription, DNA repair and/or for DNA protection.</text>
</comment>
<comment type="similarity">
    <text evidence="16">In the C-terminal section; belongs to the type IA topoisomerase family.</text>
</comment>
<evidence type="ECO:0000256" key="11">
    <source>
        <dbReference type="ARBA" id="ARBA00023029"/>
    </source>
</evidence>
<evidence type="ECO:0000259" key="21">
    <source>
        <dbReference type="PROSITE" id="PS52039"/>
    </source>
</evidence>
<dbReference type="Gene3D" id="3.40.50.300">
    <property type="entry name" value="P-loop containing nucleotide triphosphate hydrolases"/>
    <property type="match status" value="3"/>
</dbReference>
<evidence type="ECO:0000259" key="18">
    <source>
        <dbReference type="PROSITE" id="PS50880"/>
    </source>
</evidence>
<dbReference type="SMART" id="SM00436">
    <property type="entry name" value="TOP1Bc"/>
    <property type="match status" value="1"/>
</dbReference>
<evidence type="ECO:0000256" key="17">
    <source>
        <dbReference type="RuleBase" id="RU004026"/>
    </source>
</evidence>
<gene>
    <name evidence="16" type="primary">rgy</name>
    <name evidence="22" type="ordered locus">Tpen_0575</name>
</gene>
<evidence type="ECO:0000256" key="14">
    <source>
        <dbReference type="ARBA" id="ARBA00043976"/>
    </source>
</evidence>
<keyword evidence="16" id="KW-0378">Hydrolase</keyword>
<dbReference type="SMART" id="SM00487">
    <property type="entry name" value="DEXDc"/>
    <property type="match status" value="1"/>
</dbReference>
<dbReference type="CDD" id="cd00186">
    <property type="entry name" value="TOP1Ac"/>
    <property type="match status" value="1"/>
</dbReference>
<feature type="domain" description="Topo IA-type catalytic" evidence="21">
    <location>
        <begin position="854"/>
        <end position="1263"/>
    </location>
</feature>
<comment type="catalytic activity">
    <reaction evidence="15 16 17">
        <text>ATP + H2O = ADP + phosphate + H(+)</text>
        <dbReference type="Rhea" id="RHEA:13065"/>
        <dbReference type="ChEBI" id="CHEBI:15377"/>
        <dbReference type="ChEBI" id="CHEBI:15378"/>
        <dbReference type="ChEBI" id="CHEBI:30616"/>
        <dbReference type="ChEBI" id="CHEBI:43474"/>
        <dbReference type="ChEBI" id="CHEBI:456216"/>
    </reaction>
</comment>
<evidence type="ECO:0000256" key="3">
    <source>
        <dbReference type="ARBA" id="ARBA00011245"/>
    </source>
</evidence>
<dbReference type="Pfam" id="PF17915">
    <property type="entry name" value="zf_Rg"/>
    <property type="match status" value="1"/>
</dbReference>
<evidence type="ECO:0000256" key="8">
    <source>
        <dbReference type="ARBA" id="ARBA00022833"/>
    </source>
</evidence>
<evidence type="ECO:0000256" key="13">
    <source>
        <dbReference type="ARBA" id="ARBA00023235"/>
    </source>
</evidence>
<dbReference type="PROSITE" id="PS52036">
    <property type="entry name" value="ZF_RG_N"/>
    <property type="match status" value="1"/>
</dbReference>
<dbReference type="EMBL" id="CP000505">
    <property type="protein sequence ID" value="ABL77980.1"/>
    <property type="molecule type" value="Genomic_DNA"/>
</dbReference>
<dbReference type="PANTHER" id="PTHR43505">
    <property type="entry name" value="REVERSE GYRASE"/>
    <property type="match status" value="1"/>
</dbReference>
<feature type="active site" description="O-(5'-phospho-DNA)-tyrosine intermediate" evidence="16">
    <location>
        <position position="1008"/>
    </location>
</feature>
<dbReference type="GO" id="GO:0008270">
    <property type="term" value="F:zinc ion binding"/>
    <property type="evidence" value="ECO:0007669"/>
    <property type="project" value="UniProtKB-UniRule"/>
</dbReference>
<dbReference type="InterPro" id="IPR013497">
    <property type="entry name" value="Topo_IA_cen"/>
</dbReference>
<keyword evidence="4 16" id="KW-0963">Cytoplasm</keyword>
<keyword evidence="6 16" id="KW-0547">Nucleotide-binding</keyword>
<dbReference type="InterPro" id="IPR013824">
    <property type="entry name" value="Topo_IA_cen_sub1"/>
</dbReference>
<dbReference type="Pfam" id="PF01131">
    <property type="entry name" value="Topoisom_bac"/>
    <property type="match status" value="1"/>
</dbReference>
<dbReference type="SUPFAM" id="SSF56712">
    <property type="entry name" value="Prokaryotic type I DNA topoisomerase"/>
    <property type="match status" value="1"/>
</dbReference>
<evidence type="ECO:0000256" key="2">
    <source>
        <dbReference type="ARBA" id="ARBA00004496"/>
    </source>
</evidence>
<dbReference type="SMART" id="SM00493">
    <property type="entry name" value="TOPRIM"/>
    <property type="match status" value="1"/>
</dbReference>
<feature type="region of interest" description="Topoisomerase I" evidence="16">
    <location>
        <begin position="648"/>
        <end position="1283"/>
    </location>
</feature>
<sequence length="1283" mass="145367">MKALYKSLCPNCHGDISDFRLEKRLPCRQCLPEKDAELFLSSETSRAPDPFFEHLERLVKVLGKSGKLLHLEELYSVERDLADFQAFFRKAVGSRPWSAQKTWARRVLRNTSFVILAPTGVGKTVFGIVMALFLASRGKKSYIVLPTTTLAQQVFEKATLFARKVAVNEGGIVVYHGGLPQSKKEEVLSRVSGGDFSVLITTSQFLSRNFDKLERVRFDFVFVDDVDSIIKSSKNIDRILRLLGFTQDEISVALEIIRERVRLARRLRNGASTSDVYERLEELRRKLAEYTGKGGPRGVLVVSTATGRPRGLRIRLFRELLGFEIGSRGELFRNVVDTYVVVDRDEEVVRQVATLASRLGRGGLVFAPAGTGEEFLESLAEALEKSGLRVGRFYGNHNKRKLLEEFSGGNLDVLVGVASYYGTLVRGLDLPHVVRYAIFAGIPHFKFSIKLEDVPPLRLLQIASNVRVVASRDDQAVIDRLVAYVRNWLQNMEPGEYMALTQCLSEGSCHEKYSRLVESINHLRSIVEKYLSSKEYLERLSKETSLTVVSEDGQLKLLLPDVLTYIQASGRTSRLYARGVSKGLSIVVTGNGLLFEKFAKFSRLYSSDIEWKPLSEVDLDLLVREIDEEREIIRRILSGEVSAELAGDLVKSVLVVVESPTKARTIASFFGKPSRRRVGPLVAYDIAFSGYILTIVATQGHIFDLTTNAYSYNSSKDLYGVLVLDAYGASKHYRFVPVFNTIKRCMNCGAQFTEYAVEDVPRQHVQKVEVEKRCPRCGSTNVFDKAEIVEALRKLASEVEEVFVATDPDTEGEKIAWDVYLSLAPYVRVIKRVEFHEVTRRAFEEALRNPRSINDRMVEAQLVRRIEDRWLGFSLSQKLQECRGHKWLSAGRVQTPVLGWIVENSEKARRKKVVFILELSRRGAEGEKLRVIVDNARLDGQSPAAVSNKIKEEGVTVSIVSREEKTLPPPPPFTTDTLLREANQVLGLDVDRTMRIAQDLFESGLITYHRTDSTRVSDLGISVARTYITERFSEEYFAPRRWGEGGAHECIRPTRPLDVDSLMQMIRQGILQVQVNFTRDHIRLYDLIFRRFIASQMPPAKVVEAKAVVKGPYFEKEITFIESIIEKAEGFTKILPLRTRQIPEGKYDVLLSTYKRVSEVPLYTQADVIRLMKERNIGRPSTYSKIVRTLLDRNYVVEVKGGRLVSTRLGKKVYEFLSVNFGDVVSENKTADVLRRMDEIEEGRADYLDVLAEFYEEVQSKVIEKNADCDILTAPNGKHLEDR</sequence>
<evidence type="ECO:0000256" key="10">
    <source>
        <dbReference type="ARBA" id="ARBA00022842"/>
    </source>
</evidence>
<keyword evidence="9 16" id="KW-0067">ATP-binding</keyword>
<dbReference type="Pfam" id="PF01751">
    <property type="entry name" value="Toprim"/>
    <property type="match status" value="1"/>
</dbReference>
<dbReference type="Pfam" id="PF00270">
    <property type="entry name" value="DEAD"/>
    <property type="match status" value="1"/>
</dbReference>
<evidence type="ECO:0000256" key="7">
    <source>
        <dbReference type="ARBA" id="ARBA00022771"/>
    </source>
</evidence>
<dbReference type="Gene3D" id="2.60.510.20">
    <property type="match status" value="1"/>
</dbReference>
<dbReference type="PROSITE" id="PS51192">
    <property type="entry name" value="HELICASE_ATP_BIND_1"/>
    <property type="match status" value="1"/>
</dbReference>
<comment type="domain">
    <text evidence="16">Introduction of positive supercoils requires the cooperation of both domains. The helicase-like domain probably does not directly unwind DNA, but more likely acts by driving ATP-dependent conformational changes within the whole enzyme. A beta hairpin in the 'latch' region of the N-terminal domain plays a regulatory role in the enzyme, repressing topoisomerase activity in the absence of ATP and preventing the enzyme from acting as an ATP-independent relaxing enzyme; it also helps to coordinate nucleotide hydrolysis by the ATPase domain with the supercoiling activity of the topoisomerase domain.</text>
</comment>
<organism evidence="22 23">
    <name type="scientific">Thermofilum pendens (strain DSM 2475 / Hrk 5)</name>
    <dbReference type="NCBI Taxonomy" id="368408"/>
    <lineage>
        <taxon>Archaea</taxon>
        <taxon>Thermoproteota</taxon>
        <taxon>Thermoprotei</taxon>
        <taxon>Thermofilales</taxon>
        <taxon>Thermofilaceae</taxon>
        <taxon>Thermofilum</taxon>
    </lineage>
</organism>
<proteinExistence type="inferred from homology"/>
<feature type="domain" description="Helicase ATP-binding" evidence="19">
    <location>
        <begin position="104"/>
        <end position="246"/>
    </location>
</feature>
<keyword evidence="5 16" id="KW-0479">Metal-binding</keyword>
<dbReference type="InterPro" id="IPR014001">
    <property type="entry name" value="Helicase_ATP-bd"/>
</dbReference>
<dbReference type="InterPro" id="IPR023405">
    <property type="entry name" value="Topo_IA_core_domain"/>
</dbReference>
<dbReference type="CDD" id="cd03361">
    <property type="entry name" value="TOPRIM_TopoIA_RevGyr"/>
    <property type="match status" value="1"/>
</dbReference>
<keyword evidence="10" id="KW-0460">Magnesium</keyword>
<dbReference type="Proteomes" id="UP000000641">
    <property type="component" value="Chromosome"/>
</dbReference>
<feature type="domain" description="RG N-terminal-type" evidence="20">
    <location>
        <begin position="1"/>
        <end position="38"/>
    </location>
</feature>
<dbReference type="Gene3D" id="1.10.290.10">
    <property type="entry name" value="Topoisomerase I, domain 4"/>
    <property type="match status" value="1"/>
</dbReference>
<dbReference type="InterPro" id="IPR006171">
    <property type="entry name" value="TOPRIM_dom"/>
</dbReference>
<keyword evidence="13 16" id="KW-0413">Isomerase</keyword>
<dbReference type="PROSITE" id="PS52037">
    <property type="entry name" value="ZF_RG_C"/>
    <property type="match status" value="1"/>
</dbReference>
<dbReference type="SMART" id="SM00437">
    <property type="entry name" value="TOP1Ac"/>
    <property type="match status" value="1"/>
</dbReference>
<feature type="binding site" evidence="16">
    <location>
        <position position="100"/>
    </location>
    <ligand>
        <name>ATP</name>
        <dbReference type="ChEBI" id="CHEBI:30616"/>
    </ligand>
</feature>
<dbReference type="GO" id="GO:0008094">
    <property type="term" value="F:ATP-dependent activity, acting on DNA"/>
    <property type="evidence" value="ECO:0007669"/>
    <property type="project" value="UniProtKB-UniRule"/>
</dbReference>
<dbReference type="PROSITE" id="PS52039">
    <property type="entry name" value="TOPO_IA_2"/>
    <property type="match status" value="1"/>
</dbReference>
<evidence type="ECO:0000256" key="15">
    <source>
        <dbReference type="ARBA" id="ARBA00049360"/>
    </source>
</evidence>
<protein>
    <recommendedName>
        <fullName evidence="16 17">Reverse gyrase</fullName>
        <ecNumber evidence="16">5.6.2.-</ecNumber>
    </recommendedName>
</protein>
<dbReference type="GO" id="GO:0003677">
    <property type="term" value="F:DNA binding"/>
    <property type="evidence" value="ECO:0007669"/>
    <property type="project" value="UniProtKB-UniRule"/>
</dbReference>
<dbReference type="EnsemblBacteria" id="ABL77980">
    <property type="protein sequence ID" value="ABL77980"/>
    <property type="gene ID" value="Tpen_0575"/>
</dbReference>
<dbReference type="InterPro" id="IPR011545">
    <property type="entry name" value="DEAD/DEAH_box_helicase_dom"/>
</dbReference>
<dbReference type="InterPro" id="IPR003602">
    <property type="entry name" value="Topo_IA_DNA-bd_dom"/>
</dbReference>
<dbReference type="NCBIfam" id="TIGR01054">
    <property type="entry name" value="rgy"/>
    <property type="match status" value="1"/>
</dbReference>
<dbReference type="InterPro" id="IPR034142">
    <property type="entry name" value="TOPRIM_RevGyr"/>
</dbReference>
<dbReference type="GO" id="GO:0005524">
    <property type="term" value="F:ATP binding"/>
    <property type="evidence" value="ECO:0007669"/>
    <property type="project" value="UniProtKB-UniRule"/>
</dbReference>
<dbReference type="InterPro" id="IPR027417">
    <property type="entry name" value="P-loop_NTPase"/>
</dbReference>
<dbReference type="GO" id="GO:0016887">
    <property type="term" value="F:ATP hydrolysis activity"/>
    <property type="evidence" value="ECO:0007669"/>
    <property type="project" value="RHEA"/>
</dbReference>
<evidence type="ECO:0000256" key="6">
    <source>
        <dbReference type="ARBA" id="ARBA00022741"/>
    </source>
</evidence>
<dbReference type="Gene3D" id="1.10.460.10">
    <property type="entry name" value="Topoisomerase I, domain 2"/>
    <property type="match status" value="1"/>
</dbReference>
<dbReference type="PRINTS" id="PR00417">
    <property type="entry name" value="PRTPISMRASEI"/>
</dbReference>
<dbReference type="GO" id="GO:0006265">
    <property type="term" value="P:DNA topological change"/>
    <property type="evidence" value="ECO:0007669"/>
    <property type="project" value="UniProtKB-UniRule"/>
</dbReference>
<dbReference type="InterPro" id="IPR005736">
    <property type="entry name" value="Reverse_gyrase"/>
</dbReference>
<comment type="cofactor">
    <cofactor evidence="1">
        <name>Mg(2+)</name>
        <dbReference type="ChEBI" id="CHEBI:18420"/>
    </cofactor>
</comment>